<name>A0A225WHH5_9STRA</name>
<organism evidence="1 2">
    <name type="scientific">Phytophthora megakarya</name>
    <dbReference type="NCBI Taxonomy" id="4795"/>
    <lineage>
        <taxon>Eukaryota</taxon>
        <taxon>Sar</taxon>
        <taxon>Stramenopiles</taxon>
        <taxon>Oomycota</taxon>
        <taxon>Peronosporomycetes</taxon>
        <taxon>Peronosporales</taxon>
        <taxon>Peronosporaceae</taxon>
        <taxon>Phytophthora</taxon>
    </lineage>
</organism>
<dbReference type="Proteomes" id="UP000198211">
    <property type="component" value="Unassembled WGS sequence"/>
</dbReference>
<sequence length="253" mass="27463">MRMAHAEAYQRDLETSSSAAEAVRVSVQPDRDAALVSGPSDSVSGYHILVRAIGYSSRCCSTVQVRGRRLNTRAVRLENALALSQRSSRAEIARLEILIDSSDLASTEGTMTWRRLLRKARAGRESARLGCDALVARANDMMTAVGSSLNVNRRVRDLEIRVEASTYVTTPLPSDLDSEMGRAAATLSILPASVSSRPGEVSTAASSCSVTPRASRHCRRLRPRDASSPWCFFPVVVNSVPHYRSSMGPVLES</sequence>
<dbReference type="EMBL" id="NBNE01000907">
    <property type="protein sequence ID" value="OWZ16579.1"/>
    <property type="molecule type" value="Genomic_DNA"/>
</dbReference>
<comment type="caution">
    <text evidence="1">The sequence shown here is derived from an EMBL/GenBank/DDBJ whole genome shotgun (WGS) entry which is preliminary data.</text>
</comment>
<reference evidence="2" key="1">
    <citation type="submission" date="2017-03" db="EMBL/GenBank/DDBJ databases">
        <title>Phytopthora megakarya and P. palmivora, two closely related causual agents of cacao black pod achieved similar genome size and gene model numbers by different mechanisms.</title>
        <authorList>
            <person name="Ali S."/>
            <person name="Shao J."/>
            <person name="Larry D.J."/>
            <person name="Kronmiller B."/>
            <person name="Shen D."/>
            <person name="Strem M.D."/>
            <person name="Melnick R.L."/>
            <person name="Guiltinan M.J."/>
            <person name="Tyler B.M."/>
            <person name="Meinhardt L.W."/>
            <person name="Bailey B.A."/>
        </authorList>
    </citation>
    <scope>NUCLEOTIDE SEQUENCE [LARGE SCALE GENOMIC DNA]</scope>
    <source>
        <strain evidence="2">zdho120</strain>
    </source>
</reference>
<proteinExistence type="predicted"/>
<dbReference type="OrthoDB" id="123373at2759"/>
<evidence type="ECO:0000313" key="2">
    <source>
        <dbReference type="Proteomes" id="UP000198211"/>
    </source>
</evidence>
<keyword evidence="2" id="KW-1185">Reference proteome</keyword>
<protein>
    <submittedName>
        <fullName evidence="1">Uncharacterized protein</fullName>
    </submittedName>
</protein>
<dbReference type="AlphaFoldDB" id="A0A225WHH5"/>
<gene>
    <name evidence="1" type="ORF">PHMEG_0009603</name>
</gene>
<evidence type="ECO:0000313" key="1">
    <source>
        <dbReference type="EMBL" id="OWZ16579.1"/>
    </source>
</evidence>
<accession>A0A225WHH5</accession>